<keyword evidence="2" id="KW-1185">Reference proteome</keyword>
<dbReference type="Proteomes" id="UP000266272">
    <property type="component" value="Unassembled WGS sequence"/>
</dbReference>
<dbReference type="EMBL" id="PXOA01001045">
    <property type="protein sequence ID" value="RFU72001.1"/>
    <property type="molecule type" value="Genomic_DNA"/>
</dbReference>
<comment type="caution">
    <text evidence="1">The sequence shown here is derived from an EMBL/GenBank/DDBJ whole genome shotgun (WGS) entry which is preliminary data.</text>
</comment>
<protein>
    <submittedName>
        <fullName evidence="1">Uncharacterized protein</fullName>
    </submittedName>
</protein>
<sequence length="209" mass="21690">MHDPAAKQVPPAAARGCWLSPLTWLDTQAQPRPSRHPRALLVGAQELMGDPLSSARASKKPLIHAPATSTATVLSRRRGLEIAPAKTGLVAGRGGTSAWVAQLWTGGGPNGNSAVPGGATPALRVLSCWCGGETSPSIAQVFRQPRLELFFPLNTRRSIAMPQIAVRKCSSLITGGGGGMPCDGASPATGKTPEFAQDAYGALHEGKAW</sequence>
<reference evidence="1 2" key="1">
    <citation type="journal article" date="2018" name="PLoS Pathog.">
        <title>Evolution of structural diversity of trichothecenes, a family of toxins produced by plant pathogenic and entomopathogenic fungi.</title>
        <authorList>
            <person name="Proctor R.H."/>
            <person name="McCormick S.P."/>
            <person name="Kim H.S."/>
            <person name="Cardoza R.E."/>
            <person name="Stanley A.M."/>
            <person name="Lindo L."/>
            <person name="Kelly A."/>
            <person name="Brown D.W."/>
            <person name="Lee T."/>
            <person name="Vaughan M.M."/>
            <person name="Alexander N.J."/>
            <person name="Busman M."/>
            <person name="Gutierrez S."/>
        </authorList>
    </citation>
    <scope>NUCLEOTIDE SEQUENCE [LARGE SCALE GENOMIC DNA]</scope>
    <source>
        <strain evidence="1 2">IBT 40837</strain>
    </source>
</reference>
<proteinExistence type="predicted"/>
<accession>A0A395N815</accession>
<dbReference type="AlphaFoldDB" id="A0A395N815"/>
<name>A0A395N815_TRIAR</name>
<evidence type="ECO:0000313" key="1">
    <source>
        <dbReference type="EMBL" id="RFU72001.1"/>
    </source>
</evidence>
<organism evidence="1 2">
    <name type="scientific">Trichoderma arundinaceum</name>
    <dbReference type="NCBI Taxonomy" id="490622"/>
    <lineage>
        <taxon>Eukaryota</taxon>
        <taxon>Fungi</taxon>
        <taxon>Dikarya</taxon>
        <taxon>Ascomycota</taxon>
        <taxon>Pezizomycotina</taxon>
        <taxon>Sordariomycetes</taxon>
        <taxon>Hypocreomycetidae</taxon>
        <taxon>Hypocreales</taxon>
        <taxon>Hypocreaceae</taxon>
        <taxon>Trichoderma</taxon>
    </lineage>
</organism>
<gene>
    <name evidence="1" type="ORF">TARUN_10262</name>
</gene>
<evidence type="ECO:0000313" key="2">
    <source>
        <dbReference type="Proteomes" id="UP000266272"/>
    </source>
</evidence>